<name>A0A743U701_SALER</name>
<gene>
    <name evidence="1" type="ORF">G9E81_004880</name>
</gene>
<reference evidence="1" key="2">
    <citation type="submission" date="2020-02" db="EMBL/GenBank/DDBJ databases">
        <authorList>
            <consortium name="NCBI Pathogen Detection Project"/>
        </authorList>
    </citation>
    <scope>NUCLEOTIDE SEQUENCE</scope>
    <source>
        <strain evidence="1">MA.GW_S00744-09</strain>
    </source>
</reference>
<dbReference type="AlphaFoldDB" id="A0A743U701"/>
<evidence type="ECO:0000313" key="1">
    <source>
        <dbReference type="EMBL" id="HAF2212133.1"/>
    </source>
</evidence>
<reference evidence="1" key="1">
    <citation type="journal article" date="2018" name="Genome Biol.">
        <title>SKESA: strategic k-mer extension for scrupulous assemblies.</title>
        <authorList>
            <person name="Souvorov A."/>
            <person name="Agarwala R."/>
            <person name="Lipman D.J."/>
        </authorList>
    </citation>
    <scope>NUCLEOTIDE SEQUENCE</scope>
    <source>
        <strain evidence="1">MA.GW_S00744-09</strain>
    </source>
</reference>
<dbReference type="EMBL" id="DAAUNW010000019">
    <property type="protein sequence ID" value="HAF2212133.1"/>
    <property type="molecule type" value="Genomic_DNA"/>
</dbReference>
<organism evidence="1">
    <name type="scientific">Salmonella enterica</name>
    <name type="common">Salmonella choleraesuis</name>
    <dbReference type="NCBI Taxonomy" id="28901"/>
    <lineage>
        <taxon>Bacteria</taxon>
        <taxon>Pseudomonadati</taxon>
        <taxon>Pseudomonadota</taxon>
        <taxon>Gammaproteobacteria</taxon>
        <taxon>Enterobacterales</taxon>
        <taxon>Enterobacteriaceae</taxon>
        <taxon>Salmonella</taxon>
    </lineage>
</organism>
<proteinExistence type="predicted"/>
<accession>A0A743U701</accession>
<sequence length="123" mass="13641">MAIIINPETLGKAPVPVFNLAFLSGIFGSMPAGEMAVCPDANTALIGWEKITPDTKNHPSPAAQYGTLWTIDTMGCGNSGIRRLPVNTIDQEWINQLALMNDNTIMMRQRINRSAWGQWVRWL</sequence>
<protein>
    <submittedName>
        <fullName evidence="1">Uncharacterized protein</fullName>
    </submittedName>
</protein>
<comment type="caution">
    <text evidence="1">The sequence shown here is derived from an EMBL/GenBank/DDBJ whole genome shotgun (WGS) entry which is preliminary data.</text>
</comment>